<gene>
    <name evidence="2" type="ORF">C7B82_00895</name>
</gene>
<dbReference type="PANTHER" id="PTHR48104:SF30">
    <property type="entry name" value="METACASPASE-1"/>
    <property type="match status" value="1"/>
</dbReference>
<evidence type="ECO:0000313" key="3">
    <source>
        <dbReference type="Proteomes" id="UP000239576"/>
    </source>
</evidence>
<name>A0A2T1ES58_9CYAN</name>
<sequence length="721" mass="78426">MKRRQWLQMSGGAIATLGMNQLDLEHKALRYAGVLAQGTGRKRALLVGINKYTGTSKGEWLPLQGAVNDVELQRELLSLRFGFKDIQVLTDEKVTRANIVDTFNHFLIQGAKPGDVVVFHFSGHGSNVNDPDKVHDDGLTGTIVPYDHELPFGYPNTGGVVNDITAGTLFLLMAALKQKDVTNVTVVLDSCYAGAGVRGNLIVRSRPGEFELRGNGRTSKLEMNPRERDEQQRWLKALNLPKDDWIKLRRGQIANGVALLAAARNQQAVDAVFAKDIHAGVFTQALTRYLWQQTEAQTLNIVMTAAQSKTEKFLKTVPNARTQTPFSEVAPGTRNDQKSIYFSPFQTNGSADAVIKQVRGNQVKVLLTVDPGSVEALGRGAQLKLVDDTGAETGILHIESRNQLEAQGTLQRTGNAKLHPGADLQEQIRAIPKDITLRIGLDRSLAPDIETAKQLLQAMPRIEALPLLQQEVHYILGRKDGQVGLFSPGFDPLPDSPGEVGETVTAAIKRLQAQFSLLLAARILKLMLNTQSSRLKVSAAMRVANSKEILAQSFTVRGGGKPMQTIQSLPATPVQPLSRLKVGQTFQLVVQNQEAQLLYIGVVFVNPDGTVLLYPTEQQLAANQEMVIPAQDGIELQPPLGVAEVLIIASAVSLERALSALSAIRQQQQATQRGQATIDAVGQLLDDLDAGTRGSKRPASDVRLVDTRQMAALSIAFEIVA</sequence>
<dbReference type="GO" id="GO:0006508">
    <property type="term" value="P:proteolysis"/>
    <property type="evidence" value="ECO:0007669"/>
    <property type="project" value="InterPro"/>
</dbReference>
<dbReference type="Pfam" id="PF00656">
    <property type="entry name" value="Peptidase_C14"/>
    <property type="match status" value="1"/>
</dbReference>
<comment type="caution">
    <text evidence="2">The sequence shown here is derived from an EMBL/GenBank/DDBJ whole genome shotgun (WGS) entry which is preliminary data.</text>
</comment>
<reference evidence="3" key="1">
    <citation type="submission" date="2018-02" db="EMBL/GenBank/DDBJ databases">
        <authorList>
            <person name="Moore K."/>
            <person name="Momper L."/>
        </authorList>
    </citation>
    <scope>NUCLEOTIDE SEQUENCE [LARGE SCALE GENOMIC DNA]</scope>
    <source>
        <strain evidence="3">ULC18</strain>
    </source>
</reference>
<organism evidence="2 3">
    <name type="scientific">Stenomitos frigidus ULC18</name>
    <dbReference type="NCBI Taxonomy" id="2107698"/>
    <lineage>
        <taxon>Bacteria</taxon>
        <taxon>Bacillati</taxon>
        <taxon>Cyanobacteriota</taxon>
        <taxon>Cyanophyceae</taxon>
        <taxon>Leptolyngbyales</taxon>
        <taxon>Leptolyngbyaceae</taxon>
        <taxon>Stenomitos</taxon>
    </lineage>
</organism>
<dbReference type="InterPro" id="IPR011189">
    <property type="entry name" value="UCP_caspase_lke"/>
</dbReference>
<dbReference type="RefSeq" id="WP_106254433.1">
    <property type="nucleotide sequence ID" value="NZ_CAWNSW010000020.1"/>
</dbReference>
<dbReference type="Proteomes" id="UP000239576">
    <property type="component" value="Unassembled WGS sequence"/>
</dbReference>
<dbReference type="InterPro" id="IPR050452">
    <property type="entry name" value="Metacaspase"/>
</dbReference>
<keyword evidence="3" id="KW-1185">Reference proteome</keyword>
<reference evidence="2 3" key="2">
    <citation type="submission" date="2018-03" db="EMBL/GenBank/DDBJ databases">
        <title>The ancient ancestry and fast evolution of plastids.</title>
        <authorList>
            <person name="Moore K.R."/>
            <person name="Magnabosco C."/>
            <person name="Momper L."/>
            <person name="Gold D.A."/>
            <person name="Bosak T."/>
            <person name="Fournier G.P."/>
        </authorList>
    </citation>
    <scope>NUCLEOTIDE SEQUENCE [LARGE SCALE GENOMIC DNA]</scope>
    <source>
        <strain evidence="2 3">ULC18</strain>
    </source>
</reference>
<dbReference type="PANTHER" id="PTHR48104">
    <property type="entry name" value="METACASPASE-4"/>
    <property type="match status" value="1"/>
</dbReference>
<dbReference type="InterPro" id="IPR029030">
    <property type="entry name" value="Caspase-like_dom_sf"/>
</dbReference>
<dbReference type="EMBL" id="PVWK01000008">
    <property type="protein sequence ID" value="PSB35582.1"/>
    <property type="molecule type" value="Genomic_DNA"/>
</dbReference>
<accession>A0A2T1ES58</accession>
<dbReference type="PIRSF" id="PIRSF007398">
    <property type="entry name" value="Sll0148_caspase"/>
    <property type="match status" value="1"/>
</dbReference>
<dbReference type="OrthoDB" id="505527at2"/>
<dbReference type="GO" id="GO:0004197">
    <property type="term" value="F:cysteine-type endopeptidase activity"/>
    <property type="evidence" value="ECO:0007669"/>
    <property type="project" value="InterPro"/>
</dbReference>
<protein>
    <submittedName>
        <fullName evidence="2">Peptidase C14, caspase catalytic subunit p20</fullName>
    </submittedName>
</protein>
<dbReference type="GO" id="GO:0005737">
    <property type="term" value="C:cytoplasm"/>
    <property type="evidence" value="ECO:0007669"/>
    <property type="project" value="TreeGrafter"/>
</dbReference>
<evidence type="ECO:0000259" key="1">
    <source>
        <dbReference type="Pfam" id="PF00656"/>
    </source>
</evidence>
<feature type="domain" description="Peptidase C14 caspase" evidence="1">
    <location>
        <begin position="41"/>
        <end position="319"/>
    </location>
</feature>
<proteinExistence type="predicted"/>
<dbReference type="SUPFAM" id="SSF52129">
    <property type="entry name" value="Caspase-like"/>
    <property type="match status" value="1"/>
</dbReference>
<dbReference type="AlphaFoldDB" id="A0A2T1ES58"/>
<dbReference type="Gene3D" id="3.40.50.1460">
    <property type="match status" value="1"/>
</dbReference>
<evidence type="ECO:0000313" key="2">
    <source>
        <dbReference type="EMBL" id="PSB35582.1"/>
    </source>
</evidence>
<dbReference type="InterPro" id="IPR011600">
    <property type="entry name" value="Pept_C14_caspase"/>
</dbReference>